<evidence type="ECO:0000313" key="1">
    <source>
        <dbReference type="EMBL" id="CAG8449629.1"/>
    </source>
</evidence>
<feature type="non-terminal residue" evidence="1">
    <location>
        <position position="1"/>
    </location>
</feature>
<accession>A0ACA9K3I2</accession>
<proteinExistence type="predicted"/>
<dbReference type="EMBL" id="CAJVPU010000411">
    <property type="protein sequence ID" value="CAG8449629.1"/>
    <property type="molecule type" value="Genomic_DNA"/>
</dbReference>
<sequence length="535" mass="62634">SNHKKQIHKHKTNKYQEKLFLDDDISIDNISTSYKNSSYNTTSFNNEKQFHKHKTNEYQEKSFLNNDISIDNNISTSYKNSSYNITSSNHNKEQPLYDIFEENFQISGDKDHEHISEFTMVGLPARGKTYVAQKVCRYLQWLSVSTKVFNVGNYRRKLHGAHQMHSFFDPHNTEGEFARKEAAFEALKDMIKWFLEEDGTVAIFDATNSTRERRSMIIDHCKKHDIQVMFIESICQDESLILQNIMDVKLSSPDYKDMDPEQAAEDFRARISHYEEVYEAVNETPSEKDYTYIKLINVGSQVMINMIQGYLQSRIVYYLMNLHILPRSIFFCRHGESVYNLEGKIGGDANLSPRGRKYALALPELIKANLGDQPLTVWTSTLKRTIETAKHLQYPKLQWKALDELDAGVCDGMTYEEIEAKYPDDFFNRDEDKFNYRYRGGESYRDVVYRLEPVIMELERQQNILIIGHQAILRCIYAYFQKLSQDDLPYIKIPLHTVIKLTPKAYTCHEDRYKIDIDAVDTHRPKPKRPTDVSN</sequence>
<name>A0ACA9K3I2_9GLOM</name>
<evidence type="ECO:0000313" key="2">
    <source>
        <dbReference type="Proteomes" id="UP000789702"/>
    </source>
</evidence>
<comment type="caution">
    <text evidence="1">The sequence shown here is derived from an EMBL/GenBank/DDBJ whole genome shotgun (WGS) entry which is preliminary data.</text>
</comment>
<keyword evidence="2" id="KW-1185">Reference proteome</keyword>
<dbReference type="Proteomes" id="UP000789702">
    <property type="component" value="Unassembled WGS sequence"/>
</dbReference>
<organism evidence="1 2">
    <name type="scientific">Dentiscutata heterogama</name>
    <dbReference type="NCBI Taxonomy" id="1316150"/>
    <lineage>
        <taxon>Eukaryota</taxon>
        <taxon>Fungi</taxon>
        <taxon>Fungi incertae sedis</taxon>
        <taxon>Mucoromycota</taxon>
        <taxon>Glomeromycotina</taxon>
        <taxon>Glomeromycetes</taxon>
        <taxon>Diversisporales</taxon>
        <taxon>Gigasporaceae</taxon>
        <taxon>Dentiscutata</taxon>
    </lineage>
</organism>
<protein>
    <submittedName>
        <fullName evidence="1">14208_t:CDS:1</fullName>
    </submittedName>
</protein>
<reference evidence="1" key="1">
    <citation type="submission" date="2021-06" db="EMBL/GenBank/DDBJ databases">
        <authorList>
            <person name="Kallberg Y."/>
            <person name="Tangrot J."/>
            <person name="Rosling A."/>
        </authorList>
    </citation>
    <scope>NUCLEOTIDE SEQUENCE</scope>
    <source>
        <strain evidence="1">IL203A</strain>
    </source>
</reference>
<gene>
    <name evidence="1" type="ORF">DHETER_LOCUS769</name>
</gene>